<reference evidence="2" key="2">
    <citation type="journal article" date="2021" name="PeerJ">
        <title>Extensive microbial diversity within the chicken gut microbiome revealed by metagenomics and culture.</title>
        <authorList>
            <person name="Gilroy R."/>
            <person name="Ravi A."/>
            <person name="Getino M."/>
            <person name="Pursley I."/>
            <person name="Horton D.L."/>
            <person name="Alikhan N.F."/>
            <person name="Baker D."/>
            <person name="Gharbi K."/>
            <person name="Hall N."/>
            <person name="Watson M."/>
            <person name="Adriaenssens E.M."/>
            <person name="Foster-Nyarko E."/>
            <person name="Jarju S."/>
            <person name="Secka A."/>
            <person name="Antonio M."/>
            <person name="Oren A."/>
            <person name="Chaudhuri R.R."/>
            <person name="La Ragione R."/>
            <person name="Hildebrand F."/>
            <person name="Pallen M.J."/>
        </authorList>
    </citation>
    <scope>NUCLEOTIDE SEQUENCE</scope>
    <source>
        <strain evidence="2">CHK157-1446</strain>
    </source>
</reference>
<comment type="caution">
    <text evidence="2">The sequence shown here is derived from an EMBL/GenBank/DDBJ whole genome shotgun (WGS) entry which is preliminary data.</text>
</comment>
<gene>
    <name evidence="2" type="ORF">IAD01_02470</name>
</gene>
<accession>A0A9D1ENF3</accession>
<evidence type="ECO:0000259" key="1">
    <source>
        <dbReference type="SMART" id="SM01058"/>
    </source>
</evidence>
<dbReference type="SMART" id="SM01058">
    <property type="entry name" value="CarD_TRCF"/>
    <property type="match status" value="1"/>
</dbReference>
<dbReference type="Proteomes" id="UP000823982">
    <property type="component" value="Unassembled WGS sequence"/>
</dbReference>
<dbReference type="Gene3D" id="1.20.58.1290">
    <property type="entry name" value="CarD-like, C-terminal domain"/>
    <property type="match status" value="1"/>
</dbReference>
<sequence length="169" mass="19374">MFCVDEYVVYGSEGVCKVESIGHPDISGLDATKEYYTLLPVYHSGKIYTPTDSHIPMRNAITKEKAHLLIDDLENVGFTLDVPRDAKQAAQYYKDLVRTYKCENLISIVKYVTKKQHKLSQIKKNLPAVDQKFLKIAQDMLCGELSFALDKDPQEVREKLDRCFRCCCE</sequence>
<proteinExistence type="predicted"/>
<protein>
    <submittedName>
        <fullName evidence="2">CarD family transcriptional regulator</fullName>
    </submittedName>
</protein>
<dbReference type="InterPro" id="IPR036101">
    <property type="entry name" value="CarD-like/TRCF_RID_sf"/>
</dbReference>
<reference evidence="2" key="1">
    <citation type="submission" date="2020-10" db="EMBL/GenBank/DDBJ databases">
        <authorList>
            <person name="Gilroy R."/>
        </authorList>
    </citation>
    <scope>NUCLEOTIDE SEQUENCE</scope>
    <source>
        <strain evidence="2">CHK157-1446</strain>
    </source>
</reference>
<dbReference type="AlphaFoldDB" id="A0A9D1ENF3"/>
<dbReference type="Gene3D" id="2.40.10.170">
    <property type="match status" value="1"/>
</dbReference>
<organism evidence="2 3">
    <name type="scientific">Candidatus Faeciplasma gallinarum</name>
    <dbReference type="NCBI Taxonomy" id="2840799"/>
    <lineage>
        <taxon>Bacteria</taxon>
        <taxon>Bacillati</taxon>
        <taxon>Bacillota</taxon>
        <taxon>Clostridia</taxon>
        <taxon>Eubacteriales</taxon>
        <taxon>Oscillospiraceae</taxon>
        <taxon>Oscillospiraceae incertae sedis</taxon>
        <taxon>Candidatus Faeciplasma</taxon>
    </lineage>
</organism>
<dbReference type="Pfam" id="PF02559">
    <property type="entry name" value="CarD_TRCF_RID"/>
    <property type="match status" value="1"/>
</dbReference>
<name>A0A9D1ENF3_9FIRM</name>
<dbReference type="InterPro" id="IPR042215">
    <property type="entry name" value="CarD-like_C"/>
</dbReference>
<dbReference type="EMBL" id="DVIR01000025">
    <property type="protein sequence ID" value="HIS24250.1"/>
    <property type="molecule type" value="Genomic_DNA"/>
</dbReference>
<feature type="domain" description="CarD-like/TRCF RNAP-interacting" evidence="1">
    <location>
        <begin position="1"/>
        <end position="101"/>
    </location>
</feature>
<dbReference type="SUPFAM" id="SSF141259">
    <property type="entry name" value="CarD-like"/>
    <property type="match status" value="1"/>
</dbReference>
<evidence type="ECO:0000313" key="2">
    <source>
        <dbReference type="EMBL" id="HIS24250.1"/>
    </source>
</evidence>
<evidence type="ECO:0000313" key="3">
    <source>
        <dbReference type="Proteomes" id="UP000823982"/>
    </source>
</evidence>
<dbReference type="InterPro" id="IPR003711">
    <property type="entry name" value="CarD-like/TRCF_RID"/>
</dbReference>